<accession>A0A0E0P752</accession>
<dbReference type="EnsemblPlants" id="ORUFI04G08180.1">
    <property type="protein sequence ID" value="ORUFI04G08180.1"/>
    <property type="gene ID" value="ORUFI04G08180"/>
</dbReference>
<proteinExistence type="predicted"/>
<organism evidence="2 3">
    <name type="scientific">Oryza rufipogon</name>
    <name type="common">Brownbeard rice</name>
    <name type="synonym">Asian wild rice</name>
    <dbReference type="NCBI Taxonomy" id="4529"/>
    <lineage>
        <taxon>Eukaryota</taxon>
        <taxon>Viridiplantae</taxon>
        <taxon>Streptophyta</taxon>
        <taxon>Embryophyta</taxon>
        <taxon>Tracheophyta</taxon>
        <taxon>Spermatophyta</taxon>
        <taxon>Magnoliopsida</taxon>
        <taxon>Liliopsida</taxon>
        <taxon>Poales</taxon>
        <taxon>Poaceae</taxon>
        <taxon>BOP clade</taxon>
        <taxon>Oryzoideae</taxon>
        <taxon>Oryzeae</taxon>
        <taxon>Oryzinae</taxon>
        <taxon>Oryza</taxon>
    </lineage>
</organism>
<dbReference type="HOGENOM" id="CLU_2458696_0_0_1"/>
<evidence type="ECO:0000313" key="2">
    <source>
        <dbReference type="EnsemblPlants" id="ORUFI04G08180.1"/>
    </source>
</evidence>
<protein>
    <submittedName>
        <fullName evidence="2">Uncharacterized protein</fullName>
    </submittedName>
</protein>
<evidence type="ECO:0000313" key="3">
    <source>
        <dbReference type="Proteomes" id="UP000008022"/>
    </source>
</evidence>
<reference evidence="2" key="2">
    <citation type="submission" date="2015-06" db="UniProtKB">
        <authorList>
            <consortium name="EnsemblPlants"/>
        </authorList>
    </citation>
    <scope>IDENTIFICATION</scope>
</reference>
<dbReference type="Proteomes" id="UP000008022">
    <property type="component" value="Unassembled WGS sequence"/>
</dbReference>
<feature type="region of interest" description="Disordered" evidence="1">
    <location>
        <begin position="1"/>
        <end position="42"/>
    </location>
</feature>
<dbReference type="AlphaFoldDB" id="A0A0E0P752"/>
<reference evidence="3" key="1">
    <citation type="submission" date="2013-06" db="EMBL/GenBank/DDBJ databases">
        <authorList>
            <person name="Zhao Q."/>
        </authorList>
    </citation>
    <scope>NUCLEOTIDE SEQUENCE</scope>
    <source>
        <strain evidence="3">cv. W1943</strain>
    </source>
</reference>
<evidence type="ECO:0000256" key="1">
    <source>
        <dbReference type="SAM" id="MobiDB-lite"/>
    </source>
</evidence>
<keyword evidence="3" id="KW-1185">Reference proteome</keyword>
<name>A0A0E0P752_ORYRU</name>
<dbReference type="Gramene" id="ORUFI04G08180.1">
    <property type="protein sequence ID" value="ORUFI04G08180.1"/>
    <property type="gene ID" value="ORUFI04G08180"/>
</dbReference>
<sequence>MTMSVGVERDAHLTRQPTPSTDPSLMRRTHSSHLSSSFRSASLPQNPTIAAVLKGARKENHRRELDVAAGYNVEAKICHIEAEILHLSS</sequence>
<feature type="compositionally biased region" description="Low complexity" evidence="1">
    <location>
        <begin position="32"/>
        <end position="42"/>
    </location>
</feature>